<dbReference type="NCBIfam" id="TIGR00479">
    <property type="entry name" value="rumA"/>
    <property type="match status" value="1"/>
</dbReference>
<evidence type="ECO:0000256" key="2">
    <source>
        <dbReference type="ARBA" id="ARBA00022603"/>
    </source>
</evidence>
<dbReference type="InterPro" id="IPR030390">
    <property type="entry name" value="MeTrfase_TrmA_AS"/>
</dbReference>
<gene>
    <name evidence="8" type="ORF">MCCS_20530</name>
</gene>
<keyword evidence="9" id="KW-1185">Reference proteome</keyword>
<dbReference type="STRING" id="1855823.MCCS_20530"/>
<evidence type="ECO:0000256" key="3">
    <source>
        <dbReference type="ARBA" id="ARBA00022679"/>
    </source>
</evidence>
<dbReference type="Gene3D" id="2.40.50.140">
    <property type="entry name" value="Nucleic acid-binding proteins"/>
    <property type="match status" value="1"/>
</dbReference>
<keyword evidence="2 6" id="KW-0489">Methyltransferase</keyword>
<dbReference type="InterPro" id="IPR029063">
    <property type="entry name" value="SAM-dependent_MTases_sf"/>
</dbReference>
<dbReference type="GO" id="GO:0051539">
    <property type="term" value="F:4 iron, 4 sulfur cluster binding"/>
    <property type="evidence" value="ECO:0007669"/>
    <property type="project" value="UniProtKB-KW"/>
</dbReference>
<dbReference type="InterPro" id="IPR012340">
    <property type="entry name" value="NA-bd_OB-fold"/>
</dbReference>
<proteinExistence type="inferred from homology"/>
<dbReference type="KEGG" id="mcak:MCCS_20530"/>
<evidence type="ECO:0000313" key="8">
    <source>
        <dbReference type="EMBL" id="ARQ07642.1"/>
    </source>
</evidence>
<evidence type="ECO:0000256" key="4">
    <source>
        <dbReference type="ARBA" id="ARBA00022691"/>
    </source>
</evidence>
<dbReference type="FunFam" id="2.40.50.1070:FF:000003">
    <property type="entry name" value="23S rRNA (Uracil-5-)-methyltransferase RumA"/>
    <property type="match status" value="1"/>
</dbReference>
<feature type="active site" evidence="7">
    <location>
        <position position="412"/>
    </location>
</feature>
<feature type="binding site" evidence="6">
    <location>
        <position position="337"/>
    </location>
    <ligand>
        <name>S-adenosyl-L-methionine</name>
        <dbReference type="ChEBI" id="CHEBI:59789"/>
    </ligand>
</feature>
<dbReference type="FunFam" id="2.40.50.140:FF:000097">
    <property type="entry name" value="23S rRNA (uracil(1939)-C(5))-methyltransferase RlmD"/>
    <property type="match status" value="1"/>
</dbReference>
<evidence type="ECO:0000256" key="7">
    <source>
        <dbReference type="PROSITE-ProRule" id="PRU10015"/>
    </source>
</evidence>
<keyword evidence="1" id="KW-0479">Metal-binding</keyword>
<feature type="binding site" evidence="6">
    <location>
        <position position="316"/>
    </location>
    <ligand>
        <name>S-adenosyl-L-methionine</name>
        <dbReference type="ChEBI" id="CHEBI:59789"/>
    </ligand>
</feature>
<dbReference type="Proteomes" id="UP000194154">
    <property type="component" value="Chromosome"/>
</dbReference>
<dbReference type="PROSITE" id="PS50926">
    <property type="entry name" value="TRAM"/>
    <property type="match status" value="1"/>
</dbReference>
<dbReference type="Pfam" id="PF01938">
    <property type="entry name" value="TRAM"/>
    <property type="match status" value="1"/>
</dbReference>
<feature type="binding site" evidence="6">
    <location>
        <position position="287"/>
    </location>
    <ligand>
        <name>S-adenosyl-L-methionine</name>
        <dbReference type="ChEBI" id="CHEBI:59789"/>
    </ligand>
</feature>
<dbReference type="CDD" id="cd02440">
    <property type="entry name" value="AdoMet_MTases"/>
    <property type="match status" value="1"/>
</dbReference>
<feature type="active site" description="Nucleophile" evidence="6">
    <location>
        <position position="412"/>
    </location>
</feature>
<dbReference type="SUPFAM" id="SSF53335">
    <property type="entry name" value="S-adenosyl-L-methionine-dependent methyltransferases"/>
    <property type="match status" value="1"/>
</dbReference>
<comment type="similarity">
    <text evidence="6">Belongs to the class I-like SAM-binding methyltransferase superfamily. RNA M5U methyltransferase family.</text>
</comment>
<dbReference type="PROSITE" id="PS51687">
    <property type="entry name" value="SAM_MT_RNA_M5U"/>
    <property type="match status" value="1"/>
</dbReference>
<organism evidence="8 9">
    <name type="scientific">Macrococcoides canis</name>
    <dbReference type="NCBI Taxonomy" id="1855823"/>
    <lineage>
        <taxon>Bacteria</taxon>
        <taxon>Bacillati</taxon>
        <taxon>Bacillota</taxon>
        <taxon>Bacilli</taxon>
        <taxon>Bacillales</taxon>
        <taxon>Staphylococcaceae</taxon>
        <taxon>Macrococcoides</taxon>
    </lineage>
</organism>
<feature type="binding site" evidence="6">
    <location>
        <position position="385"/>
    </location>
    <ligand>
        <name>S-adenosyl-L-methionine</name>
        <dbReference type="ChEBI" id="CHEBI:59789"/>
    </ligand>
</feature>
<keyword evidence="4 6" id="KW-0949">S-adenosyl-L-methionine</keyword>
<dbReference type="Pfam" id="PF05958">
    <property type="entry name" value="tRNA_U5-meth_tr"/>
    <property type="match status" value="1"/>
</dbReference>
<reference evidence="8 9" key="1">
    <citation type="journal article" date="2017" name="Int. J. Syst. Evol. Microbiol.">
        <title>Macrococcus canis sp. nov., a skin bacterium associated with infections in dogs.</title>
        <authorList>
            <person name="Gobeli Brawand S."/>
            <person name="Cotting K."/>
            <person name="Gomez-Sanz E."/>
            <person name="Collaud A."/>
            <person name="Thomann A."/>
            <person name="Brodard I."/>
            <person name="Rodriguez-Campos S."/>
            <person name="Strauss C."/>
            <person name="Perreten V."/>
        </authorList>
    </citation>
    <scope>NUCLEOTIDE SEQUENCE [LARGE SCALE GENOMIC DNA]</scope>
    <source>
        <strain evidence="8 9">KM45013</strain>
    </source>
</reference>
<dbReference type="Gene3D" id="2.40.50.1070">
    <property type="match status" value="1"/>
</dbReference>
<dbReference type="OrthoDB" id="9804590at2"/>
<evidence type="ECO:0000256" key="1">
    <source>
        <dbReference type="ARBA" id="ARBA00022485"/>
    </source>
</evidence>
<dbReference type="GO" id="GO:0070041">
    <property type="term" value="F:rRNA (uridine-C5-)-methyltransferase activity"/>
    <property type="evidence" value="ECO:0007669"/>
    <property type="project" value="TreeGrafter"/>
</dbReference>
<keyword evidence="5" id="KW-0411">Iron-sulfur</keyword>
<dbReference type="FunFam" id="3.40.50.150:FF:000009">
    <property type="entry name" value="23S rRNA (Uracil(1939)-C(5))-methyltransferase RlmD"/>
    <property type="match status" value="1"/>
</dbReference>
<dbReference type="InterPro" id="IPR010280">
    <property type="entry name" value="U5_MeTrfase_fam"/>
</dbReference>
<keyword evidence="1" id="KW-0004">4Fe-4S</keyword>
<dbReference type="EC" id="2.1.1.-" evidence="8"/>
<accession>A0A1W7ADH1</accession>
<dbReference type="EMBL" id="CP021059">
    <property type="protein sequence ID" value="ARQ07642.1"/>
    <property type="molecule type" value="Genomic_DNA"/>
</dbReference>
<dbReference type="PROSITE" id="PS01230">
    <property type="entry name" value="TRMA_1"/>
    <property type="match status" value="1"/>
</dbReference>
<dbReference type="Gene3D" id="3.40.50.150">
    <property type="entry name" value="Vaccinia Virus protein VP39"/>
    <property type="match status" value="1"/>
</dbReference>
<dbReference type="PANTHER" id="PTHR11061">
    <property type="entry name" value="RNA M5U METHYLTRANSFERASE"/>
    <property type="match status" value="1"/>
</dbReference>
<dbReference type="InterPro" id="IPR002792">
    <property type="entry name" value="TRAM_dom"/>
</dbReference>
<name>A0A1W7ADH1_9STAP</name>
<dbReference type="GO" id="GO:0070475">
    <property type="term" value="P:rRNA base methylation"/>
    <property type="evidence" value="ECO:0007669"/>
    <property type="project" value="TreeGrafter"/>
</dbReference>
<keyword evidence="1" id="KW-0408">Iron</keyword>
<dbReference type="GeneID" id="35296140"/>
<dbReference type="AlphaFoldDB" id="A0A1W7ADH1"/>
<dbReference type="RefSeq" id="WP_086043186.1">
    <property type="nucleotide sequence ID" value="NZ_CBCRZA010000007.1"/>
</dbReference>
<dbReference type="PANTHER" id="PTHR11061:SF45">
    <property type="match status" value="1"/>
</dbReference>
<keyword evidence="3 6" id="KW-0808">Transferase</keyword>
<dbReference type="SUPFAM" id="SSF50249">
    <property type="entry name" value="Nucleic acid-binding proteins"/>
    <property type="match status" value="1"/>
</dbReference>
<evidence type="ECO:0000256" key="5">
    <source>
        <dbReference type="ARBA" id="ARBA00023014"/>
    </source>
</evidence>
<evidence type="ECO:0000256" key="6">
    <source>
        <dbReference type="PROSITE-ProRule" id="PRU01024"/>
    </source>
</evidence>
<protein>
    <submittedName>
        <fullName evidence="8">Putative RNA methyltransferase</fullName>
        <ecNumber evidence="8">2.1.1.-</ecNumber>
    </submittedName>
</protein>
<sequence>MTDIQVKVGQQFPLTIKRLGINGEGIGYFKRKITFVKGALPGEVIVAQVTDINPKYLQAKMVKIREKSNERVKPKCNVFDLCGGCQLQHLSYRGQLKYKKQIVEDALTKYAPHVKLDKIKDVKGMHNPYTYRNKNQFPVEKTGRKVRAGLYKEHSNTLIDLHECIVQDNRTMHTTNEVKKIMSELNIDACKNPMREKGVRHIVTRVALATGEIQVVFVTNTRHLKKQDLLAERVMRLPGVKSVALNINTEKTSIVMGDETIVIAGEETIREQLQDHIYDLSAESFFQLNPRQTVVLYNEVRDAAALTGQENVVDAFCGTGTIGIWLADNAKEVRGMDTNEDGIVNAIYNATLNGADNCKFEIGDASEKLNEWIDEGFYPDVITVDPPRTGLSEETIKLINEIKPKTFVYTSCNPSTLAKDLAHLTKAFQVEYIQPVDMFPQTAQVEAVVKLTRKRKLGK</sequence>
<evidence type="ECO:0000313" key="9">
    <source>
        <dbReference type="Proteomes" id="UP000194154"/>
    </source>
</evidence>